<dbReference type="GO" id="GO:0016811">
    <property type="term" value="F:hydrolase activity, acting on carbon-nitrogen (but not peptide) bonds, in linear amides"/>
    <property type="evidence" value="ECO:0007669"/>
    <property type="project" value="InterPro"/>
</dbReference>
<dbReference type="PROSITE" id="PS00758">
    <property type="entry name" value="ARGE_DAPE_CPG2_1"/>
    <property type="match status" value="1"/>
</dbReference>
<feature type="region of interest" description="Disordered" evidence="8">
    <location>
        <begin position="366"/>
        <end position="391"/>
    </location>
</feature>
<evidence type="ECO:0000256" key="8">
    <source>
        <dbReference type="SAM" id="MobiDB-lite"/>
    </source>
</evidence>
<keyword evidence="7" id="KW-0170">Cobalt</keyword>
<keyword evidence="1" id="KW-0963">Cytoplasm</keyword>
<dbReference type="InterPro" id="IPR010175">
    <property type="entry name" value="LysK"/>
</dbReference>
<dbReference type="PANTHER" id="PTHR43808">
    <property type="entry name" value="ACETYLORNITHINE DEACETYLASE"/>
    <property type="match status" value="1"/>
</dbReference>
<comment type="caution">
    <text evidence="9">The sequence shown here is derived from an EMBL/GenBank/DDBJ whole genome shotgun (WGS) entry which is preliminary data.</text>
</comment>
<dbReference type="OrthoDB" id="7055905at2"/>
<evidence type="ECO:0000256" key="5">
    <source>
        <dbReference type="ARBA" id="ARBA00022833"/>
    </source>
</evidence>
<reference evidence="9 10" key="1">
    <citation type="submission" date="2019-09" db="EMBL/GenBank/DDBJ databases">
        <authorList>
            <person name="Wang X."/>
        </authorList>
    </citation>
    <scope>NUCLEOTIDE SEQUENCE [LARGE SCALE GENOMIC DNA]</scope>
    <source>
        <strain evidence="9 10">CICC 11023</strain>
    </source>
</reference>
<evidence type="ECO:0000256" key="4">
    <source>
        <dbReference type="ARBA" id="ARBA00022801"/>
    </source>
</evidence>
<name>A0A5N0EDU1_9NOCA</name>
<evidence type="ECO:0000313" key="10">
    <source>
        <dbReference type="Proteomes" id="UP000323876"/>
    </source>
</evidence>
<accession>A0A5N0EDU1</accession>
<dbReference type="GO" id="GO:0050897">
    <property type="term" value="F:cobalt ion binding"/>
    <property type="evidence" value="ECO:0007669"/>
    <property type="project" value="InterPro"/>
</dbReference>
<dbReference type="NCBIfam" id="TIGR01902">
    <property type="entry name" value="dapE-lys-deAc"/>
    <property type="match status" value="1"/>
</dbReference>
<protein>
    <submittedName>
        <fullName evidence="9">M20/M25/M40 family metallo-hydrolase</fullName>
    </submittedName>
</protein>
<keyword evidence="6" id="KW-0457">Lysine biosynthesis</keyword>
<dbReference type="AlphaFoldDB" id="A0A5N0EDU1"/>
<dbReference type="Pfam" id="PF01546">
    <property type="entry name" value="Peptidase_M20"/>
    <property type="match status" value="1"/>
</dbReference>
<dbReference type="SUPFAM" id="SSF53187">
    <property type="entry name" value="Zn-dependent exopeptidases"/>
    <property type="match status" value="1"/>
</dbReference>
<evidence type="ECO:0000256" key="2">
    <source>
        <dbReference type="ARBA" id="ARBA00022605"/>
    </source>
</evidence>
<dbReference type="GO" id="GO:0008270">
    <property type="term" value="F:zinc ion binding"/>
    <property type="evidence" value="ECO:0007669"/>
    <property type="project" value="InterPro"/>
</dbReference>
<dbReference type="EMBL" id="VXLC01000015">
    <property type="protein sequence ID" value="KAA8885591.1"/>
    <property type="molecule type" value="Genomic_DNA"/>
</dbReference>
<sequence>MSDSRPAIARSRPVRPLDLQGDYPAWLLRAAVGIPSVSGEELPVAGFLAEQLTALGFDAHVDEVGNVHGVIGPSTAPTVMLLGHIDTVPGRVPVCQIGDLLYGRGAVDAKGAMVAMICAAARSSDVRVHVVGAVGEEVAGGRGALHVMATVPKPAAVVIGEPSGWDGICLGYKGRTGIGYEMQQPPLHTSSPEPTAVEWAVRFASEVQGYLRGLSPEADPIAFGVATGTLTWLRGDLARAEAFLTCRVPPGFDFAALERFAKSLPHSRIWVDERVPGVTRPRADPVVSQLRAAIASRGVRPTLKLKAGSSDMNTLDPWGVPMAAYGPGDAHLDHTIDEHIALSDLYRAIDVLALTLPRLARQLPAPAAETVDRPPALVGPAPHDRTHSLEA</sequence>
<dbReference type="Gene3D" id="3.40.630.10">
    <property type="entry name" value="Zn peptidases"/>
    <property type="match status" value="2"/>
</dbReference>
<feature type="compositionally biased region" description="Basic and acidic residues" evidence="8">
    <location>
        <begin position="382"/>
        <end position="391"/>
    </location>
</feature>
<dbReference type="InterPro" id="IPR002933">
    <property type="entry name" value="Peptidase_M20"/>
</dbReference>
<gene>
    <name evidence="9" type="ORF">F3087_28585</name>
</gene>
<keyword evidence="5" id="KW-0862">Zinc</keyword>
<dbReference type="GO" id="GO:0009085">
    <property type="term" value="P:lysine biosynthetic process"/>
    <property type="evidence" value="ECO:0007669"/>
    <property type="project" value="UniProtKB-KW"/>
</dbReference>
<organism evidence="9 10">
    <name type="scientific">Nocardia colli</name>
    <dbReference type="NCBI Taxonomy" id="2545717"/>
    <lineage>
        <taxon>Bacteria</taxon>
        <taxon>Bacillati</taxon>
        <taxon>Actinomycetota</taxon>
        <taxon>Actinomycetes</taxon>
        <taxon>Mycobacteriales</taxon>
        <taxon>Nocardiaceae</taxon>
        <taxon>Nocardia</taxon>
    </lineage>
</organism>
<dbReference type="Proteomes" id="UP000323876">
    <property type="component" value="Unassembled WGS sequence"/>
</dbReference>
<keyword evidence="4 9" id="KW-0378">Hydrolase</keyword>
<evidence type="ECO:0000256" key="3">
    <source>
        <dbReference type="ARBA" id="ARBA00022723"/>
    </source>
</evidence>
<keyword evidence="2" id="KW-0028">Amino-acid biosynthesis</keyword>
<evidence type="ECO:0000313" key="9">
    <source>
        <dbReference type="EMBL" id="KAA8885591.1"/>
    </source>
</evidence>
<keyword evidence="3" id="KW-0479">Metal-binding</keyword>
<evidence type="ECO:0000256" key="6">
    <source>
        <dbReference type="ARBA" id="ARBA00023154"/>
    </source>
</evidence>
<evidence type="ECO:0000256" key="7">
    <source>
        <dbReference type="ARBA" id="ARBA00023285"/>
    </source>
</evidence>
<dbReference type="InterPro" id="IPR050072">
    <property type="entry name" value="Peptidase_M20A"/>
</dbReference>
<evidence type="ECO:0000256" key="1">
    <source>
        <dbReference type="ARBA" id="ARBA00022490"/>
    </source>
</evidence>
<keyword evidence="10" id="KW-1185">Reference proteome</keyword>
<dbReference type="InterPro" id="IPR001261">
    <property type="entry name" value="ArgE/DapE_CS"/>
</dbReference>
<proteinExistence type="predicted"/>
<dbReference type="RefSeq" id="WP_150405149.1">
    <property type="nucleotide sequence ID" value="NZ_VXLC01000015.1"/>
</dbReference>
<dbReference type="PANTHER" id="PTHR43808:SF28">
    <property type="entry name" value="[LYSW]-LYSINE_[LYSW]-ORNITHINE HYDROLASE"/>
    <property type="match status" value="1"/>
</dbReference>